<dbReference type="InterPro" id="IPR025649">
    <property type="entry name" value="DUF4360"/>
</dbReference>
<evidence type="ECO:0000313" key="2">
    <source>
        <dbReference type="EMBL" id="KAF2278001.1"/>
    </source>
</evidence>
<gene>
    <name evidence="2" type="ORF">EI97DRAFT_374387</name>
</gene>
<dbReference type="RefSeq" id="XP_033655540.1">
    <property type="nucleotide sequence ID" value="XM_033795451.1"/>
</dbReference>
<organism evidence="2 3">
    <name type="scientific">Westerdykella ornata</name>
    <dbReference type="NCBI Taxonomy" id="318751"/>
    <lineage>
        <taxon>Eukaryota</taxon>
        <taxon>Fungi</taxon>
        <taxon>Dikarya</taxon>
        <taxon>Ascomycota</taxon>
        <taxon>Pezizomycotina</taxon>
        <taxon>Dothideomycetes</taxon>
        <taxon>Pleosporomycetidae</taxon>
        <taxon>Pleosporales</taxon>
        <taxon>Sporormiaceae</taxon>
        <taxon>Westerdykella</taxon>
    </lineage>
</organism>
<keyword evidence="1" id="KW-0732">Signal</keyword>
<protein>
    <recommendedName>
        <fullName evidence="4">Secreted protein</fullName>
    </recommendedName>
</protein>
<dbReference type="PANTHER" id="PTHR38847">
    <property type="match status" value="1"/>
</dbReference>
<evidence type="ECO:0008006" key="4">
    <source>
        <dbReference type="Google" id="ProtNLM"/>
    </source>
</evidence>
<sequence length="191" mass="20190">MRSALFLSAIAPAALVAATAEAPPAAPQIYNLDYAGNGCSAPGSVKSTSTTLGDSASFTFSSLKGDDTSNCGIHLQAKGASEGWQVAIKEIEYKGTLSLKPGSSLDTYSQVFWSDNAAKTTTLSDNIVCTDVDFKDSFTLRQKTSTLNWSKCTGADGNPGILNVNFRPVVQGKAGSYDVKSATWQLVWRKC</sequence>
<evidence type="ECO:0000256" key="1">
    <source>
        <dbReference type="SAM" id="SignalP"/>
    </source>
</evidence>
<proteinExistence type="predicted"/>
<dbReference type="Proteomes" id="UP000800097">
    <property type="component" value="Unassembled WGS sequence"/>
</dbReference>
<name>A0A6A6JN23_WESOR</name>
<feature type="chain" id="PRO_5025689195" description="Secreted protein" evidence="1">
    <location>
        <begin position="21"/>
        <end position="191"/>
    </location>
</feature>
<dbReference type="PANTHER" id="PTHR38847:SF1">
    <property type="entry name" value="PSEUDOURIDINE SYNTHASE RSUA_RLUA-LIKE DOMAIN-CONTAINING PROTEIN"/>
    <property type="match status" value="1"/>
</dbReference>
<dbReference type="AlphaFoldDB" id="A0A6A6JN23"/>
<evidence type="ECO:0000313" key="3">
    <source>
        <dbReference type="Proteomes" id="UP000800097"/>
    </source>
</evidence>
<dbReference type="GeneID" id="54548626"/>
<dbReference type="Pfam" id="PF14273">
    <property type="entry name" value="DUF4360"/>
    <property type="match status" value="1"/>
</dbReference>
<dbReference type="OrthoDB" id="3786236at2759"/>
<accession>A0A6A6JN23</accession>
<keyword evidence="3" id="KW-1185">Reference proteome</keyword>
<feature type="signal peptide" evidence="1">
    <location>
        <begin position="1"/>
        <end position="20"/>
    </location>
</feature>
<reference evidence="2" key="1">
    <citation type="journal article" date="2020" name="Stud. Mycol.">
        <title>101 Dothideomycetes genomes: a test case for predicting lifestyles and emergence of pathogens.</title>
        <authorList>
            <person name="Haridas S."/>
            <person name="Albert R."/>
            <person name="Binder M."/>
            <person name="Bloem J."/>
            <person name="Labutti K."/>
            <person name="Salamov A."/>
            <person name="Andreopoulos B."/>
            <person name="Baker S."/>
            <person name="Barry K."/>
            <person name="Bills G."/>
            <person name="Bluhm B."/>
            <person name="Cannon C."/>
            <person name="Castanera R."/>
            <person name="Culley D."/>
            <person name="Daum C."/>
            <person name="Ezra D."/>
            <person name="Gonzalez J."/>
            <person name="Henrissat B."/>
            <person name="Kuo A."/>
            <person name="Liang C."/>
            <person name="Lipzen A."/>
            <person name="Lutzoni F."/>
            <person name="Magnuson J."/>
            <person name="Mondo S."/>
            <person name="Nolan M."/>
            <person name="Ohm R."/>
            <person name="Pangilinan J."/>
            <person name="Park H.-J."/>
            <person name="Ramirez L."/>
            <person name="Alfaro M."/>
            <person name="Sun H."/>
            <person name="Tritt A."/>
            <person name="Yoshinaga Y."/>
            <person name="Zwiers L.-H."/>
            <person name="Turgeon B."/>
            <person name="Goodwin S."/>
            <person name="Spatafora J."/>
            <person name="Crous P."/>
            <person name="Grigoriev I."/>
        </authorList>
    </citation>
    <scope>NUCLEOTIDE SEQUENCE</scope>
    <source>
        <strain evidence="2">CBS 379.55</strain>
    </source>
</reference>
<dbReference type="EMBL" id="ML986489">
    <property type="protein sequence ID" value="KAF2278001.1"/>
    <property type="molecule type" value="Genomic_DNA"/>
</dbReference>